<dbReference type="AlphaFoldDB" id="A0A084SGF0"/>
<dbReference type="EMBL" id="JPMI01000367">
    <property type="protein sequence ID" value="KFA87535.1"/>
    <property type="molecule type" value="Genomic_DNA"/>
</dbReference>
<name>A0A084SGF0_9BACT</name>
<gene>
    <name evidence="2" type="ORF">Q664_46745</name>
</gene>
<evidence type="ECO:0000313" key="3">
    <source>
        <dbReference type="Proteomes" id="UP000028547"/>
    </source>
</evidence>
<reference evidence="2 3" key="1">
    <citation type="submission" date="2014-07" db="EMBL/GenBank/DDBJ databases">
        <title>Draft Genome Sequence of Gephyronic Acid Producer, Cystobacter violaceus Strain Cb vi76.</title>
        <authorList>
            <person name="Stevens D.C."/>
            <person name="Young J."/>
            <person name="Carmichael R."/>
            <person name="Tan J."/>
            <person name="Taylor R.E."/>
        </authorList>
    </citation>
    <scope>NUCLEOTIDE SEQUENCE [LARGE SCALE GENOMIC DNA]</scope>
    <source>
        <strain evidence="2 3">Cb vi76</strain>
    </source>
</reference>
<evidence type="ECO:0000256" key="1">
    <source>
        <dbReference type="SAM" id="MobiDB-lite"/>
    </source>
</evidence>
<feature type="compositionally biased region" description="Low complexity" evidence="1">
    <location>
        <begin position="149"/>
        <end position="159"/>
    </location>
</feature>
<protein>
    <submittedName>
        <fullName evidence="2">Uncharacterized protein</fullName>
    </submittedName>
</protein>
<proteinExistence type="predicted"/>
<dbReference type="Proteomes" id="UP000028547">
    <property type="component" value="Unassembled WGS sequence"/>
</dbReference>
<evidence type="ECO:0000313" key="2">
    <source>
        <dbReference type="EMBL" id="KFA87535.1"/>
    </source>
</evidence>
<comment type="caution">
    <text evidence="2">The sequence shown here is derived from an EMBL/GenBank/DDBJ whole genome shotgun (WGS) entry which is preliminary data.</text>
</comment>
<feature type="region of interest" description="Disordered" evidence="1">
    <location>
        <begin position="31"/>
        <end position="58"/>
    </location>
</feature>
<feature type="compositionally biased region" description="Gly residues" evidence="1">
    <location>
        <begin position="34"/>
        <end position="44"/>
    </location>
</feature>
<organism evidence="2 3">
    <name type="scientific">Archangium violaceum Cb vi76</name>
    <dbReference type="NCBI Taxonomy" id="1406225"/>
    <lineage>
        <taxon>Bacteria</taxon>
        <taxon>Pseudomonadati</taxon>
        <taxon>Myxococcota</taxon>
        <taxon>Myxococcia</taxon>
        <taxon>Myxococcales</taxon>
        <taxon>Cystobacterineae</taxon>
        <taxon>Archangiaceae</taxon>
        <taxon>Archangium</taxon>
    </lineage>
</organism>
<sequence length="173" mass="18573">MQQAPMGSEAMQRELAFLRQRVARLEAEVDALRGTGGGGTGGATPGVDTGTPGPDPEDMRIQGPVTVATAVFDGRVVDVARKHIDIVDTSDGTFYRLTVDAQTKAFVGPDLQRIPVGQISEGTPVRTSFALISGVEHARNIVTNPQRAPRWQQEQQRGPGPRREAPPQPTPEQ</sequence>
<feature type="region of interest" description="Disordered" evidence="1">
    <location>
        <begin position="142"/>
        <end position="173"/>
    </location>
</feature>
<accession>A0A084SGF0</accession>